<evidence type="ECO:0000313" key="10">
    <source>
        <dbReference type="EMBL" id="CAK1225645.1"/>
    </source>
</evidence>
<dbReference type="InterPro" id="IPR002028">
    <property type="entry name" value="Trp_synthase_suA"/>
</dbReference>
<accession>A0ABM9MLW7</accession>
<comment type="function">
    <text evidence="8">The alpha subunit is responsible for the aldol cleavage of indoleglycerol phosphate to indole and glyceraldehyde 3-phosphate.</text>
</comment>
<dbReference type="EMBL" id="CAUZLY010000001">
    <property type="protein sequence ID" value="CAK1225645.1"/>
    <property type="molecule type" value="Genomic_DNA"/>
</dbReference>
<protein>
    <recommendedName>
        <fullName evidence="8">Tryptophan synthase alpha chain</fullName>
        <ecNumber evidence="8">4.2.1.20</ecNumber>
    </recommendedName>
</protein>
<feature type="active site" description="Proton acceptor" evidence="8">
    <location>
        <position position="57"/>
    </location>
</feature>
<evidence type="ECO:0000256" key="5">
    <source>
        <dbReference type="ARBA" id="ARBA00023141"/>
    </source>
</evidence>
<comment type="pathway">
    <text evidence="1 8">Amino-acid biosynthesis; L-tryptophan biosynthesis; L-tryptophan from chorismate: step 5/5.</text>
</comment>
<dbReference type="GO" id="GO:0004834">
    <property type="term" value="F:tryptophan synthase activity"/>
    <property type="evidence" value="ECO:0007669"/>
    <property type="project" value="UniProtKB-EC"/>
</dbReference>
<dbReference type="InterPro" id="IPR011060">
    <property type="entry name" value="RibuloseP-bd_barrel"/>
</dbReference>
<dbReference type="NCBIfam" id="TIGR00262">
    <property type="entry name" value="trpA"/>
    <property type="match status" value="1"/>
</dbReference>
<dbReference type="PANTHER" id="PTHR43406:SF1">
    <property type="entry name" value="TRYPTOPHAN SYNTHASE ALPHA CHAIN, CHLOROPLASTIC"/>
    <property type="match status" value="1"/>
</dbReference>
<keyword evidence="11" id="KW-1185">Reference proteome</keyword>
<comment type="subunit">
    <text evidence="2 8">Tetramer of two alpha and two beta chains.</text>
</comment>
<evidence type="ECO:0000256" key="6">
    <source>
        <dbReference type="ARBA" id="ARBA00023239"/>
    </source>
</evidence>
<dbReference type="InterPro" id="IPR018204">
    <property type="entry name" value="Trp_synthase_alpha_AS"/>
</dbReference>
<evidence type="ECO:0000256" key="3">
    <source>
        <dbReference type="ARBA" id="ARBA00022605"/>
    </source>
</evidence>
<dbReference type="EC" id="4.2.1.20" evidence="8"/>
<dbReference type="HAMAP" id="MF_00131">
    <property type="entry name" value="Trp_synth_alpha"/>
    <property type="match status" value="1"/>
</dbReference>
<dbReference type="PROSITE" id="PS00167">
    <property type="entry name" value="TRP_SYNTHASE_ALPHA"/>
    <property type="match status" value="1"/>
</dbReference>
<reference evidence="10 11" key="1">
    <citation type="submission" date="2023-10" db="EMBL/GenBank/DDBJ databases">
        <authorList>
            <person name="Botero Cardona J."/>
        </authorList>
    </citation>
    <scope>NUCLEOTIDE SEQUENCE [LARGE SCALE GENOMIC DNA]</scope>
    <source>
        <strain evidence="10 11">R-82641</strain>
    </source>
</reference>
<evidence type="ECO:0000256" key="2">
    <source>
        <dbReference type="ARBA" id="ARBA00011270"/>
    </source>
</evidence>
<dbReference type="InterPro" id="IPR013785">
    <property type="entry name" value="Aldolase_TIM"/>
</dbReference>
<evidence type="ECO:0000256" key="4">
    <source>
        <dbReference type="ARBA" id="ARBA00022822"/>
    </source>
</evidence>
<keyword evidence="4 8" id="KW-0822">Tryptophan biosynthesis</keyword>
<evidence type="ECO:0000256" key="7">
    <source>
        <dbReference type="ARBA" id="ARBA00049047"/>
    </source>
</evidence>
<evidence type="ECO:0000256" key="1">
    <source>
        <dbReference type="ARBA" id="ARBA00004733"/>
    </source>
</evidence>
<dbReference type="SUPFAM" id="SSF51366">
    <property type="entry name" value="Ribulose-phoshate binding barrel"/>
    <property type="match status" value="1"/>
</dbReference>
<evidence type="ECO:0000313" key="11">
    <source>
        <dbReference type="Proteomes" id="UP001314200"/>
    </source>
</evidence>
<comment type="catalytic activity">
    <reaction evidence="7 8">
        <text>(1S,2R)-1-C-(indol-3-yl)glycerol 3-phosphate + L-serine = D-glyceraldehyde 3-phosphate + L-tryptophan + H2O</text>
        <dbReference type="Rhea" id="RHEA:10532"/>
        <dbReference type="ChEBI" id="CHEBI:15377"/>
        <dbReference type="ChEBI" id="CHEBI:33384"/>
        <dbReference type="ChEBI" id="CHEBI:57912"/>
        <dbReference type="ChEBI" id="CHEBI:58866"/>
        <dbReference type="ChEBI" id="CHEBI:59776"/>
        <dbReference type="EC" id="4.2.1.20"/>
    </reaction>
</comment>
<dbReference type="CDD" id="cd04724">
    <property type="entry name" value="Tryptophan_synthase_alpha"/>
    <property type="match status" value="1"/>
</dbReference>
<comment type="caution">
    <text evidence="10">The sequence shown here is derived from an EMBL/GenBank/DDBJ whole genome shotgun (WGS) entry which is preliminary data.</text>
</comment>
<evidence type="ECO:0000256" key="9">
    <source>
        <dbReference type="RuleBase" id="RU003662"/>
    </source>
</evidence>
<dbReference type="Proteomes" id="UP001314200">
    <property type="component" value="Unassembled WGS sequence"/>
</dbReference>
<organism evidence="10 11">
    <name type="scientific">Fructobacillus cardui</name>
    <dbReference type="NCBI Taxonomy" id="2893170"/>
    <lineage>
        <taxon>Bacteria</taxon>
        <taxon>Bacillati</taxon>
        <taxon>Bacillota</taxon>
        <taxon>Bacilli</taxon>
        <taxon>Lactobacillales</taxon>
        <taxon>Lactobacillaceae</taxon>
        <taxon>Fructobacillus</taxon>
    </lineage>
</organism>
<evidence type="ECO:0000256" key="8">
    <source>
        <dbReference type="HAMAP-Rule" id="MF_00131"/>
    </source>
</evidence>
<proteinExistence type="inferred from homology"/>
<keyword evidence="3 8" id="KW-0028">Amino-acid biosynthesis</keyword>
<gene>
    <name evidence="8" type="primary">trpA</name>
    <name evidence="10" type="ORF">R82641_BJNNKPBH_00057</name>
</gene>
<dbReference type="Pfam" id="PF00290">
    <property type="entry name" value="Trp_syntA"/>
    <property type="match status" value="1"/>
</dbReference>
<dbReference type="PANTHER" id="PTHR43406">
    <property type="entry name" value="TRYPTOPHAN SYNTHASE, ALPHA CHAIN"/>
    <property type="match status" value="1"/>
</dbReference>
<keyword evidence="6 8" id="KW-0456">Lyase</keyword>
<dbReference type="Gene3D" id="3.20.20.70">
    <property type="entry name" value="Aldolase class I"/>
    <property type="match status" value="1"/>
</dbReference>
<name>A0ABM9MLW7_9LACO</name>
<feature type="active site" description="Proton acceptor" evidence="8">
    <location>
        <position position="68"/>
    </location>
</feature>
<comment type="similarity">
    <text evidence="8 9">Belongs to the TrpA family.</text>
</comment>
<sequence length="277" mass="29651">MWPRLPSTGGLKFMSKISQSFKNHKNFIAFVTANDPDMETTVNNVVALAEGGADVVEIGIPFSDPVADGPVIQAADLRALRDPNLPIESIFAAVKEIRRRTAVPLVFLVYLNVVLQYGYERFTADCEKFGVDGLIIPDLPYEERGELAPFTDKHGLDLMPLITVTSCERIPMIAKEATGFIYLVSSLGVTGTRKSFASNLAQVVGQIKAVTDVPVAIGFGVHTADQAQAMAELADGVIIGSACVQIVADDGQNAPAKLQAYAEEIRAAVDGVTVEEA</sequence>
<keyword evidence="5 8" id="KW-0057">Aromatic amino acid biosynthesis</keyword>